<keyword evidence="3" id="KW-1185">Reference proteome</keyword>
<gene>
    <name evidence="2" type="ORF">JMN32_23135</name>
</gene>
<dbReference type="Proteomes" id="UP000614216">
    <property type="component" value="Unassembled WGS sequence"/>
</dbReference>
<comment type="caution">
    <text evidence="2">The sequence shown here is derived from an EMBL/GenBank/DDBJ whole genome shotgun (WGS) entry which is preliminary data.</text>
</comment>
<protein>
    <submittedName>
        <fullName evidence="2">Uncharacterized protein</fullName>
    </submittedName>
</protein>
<reference evidence="2" key="1">
    <citation type="submission" date="2021-01" db="EMBL/GenBank/DDBJ databases">
        <title>Fulvivirga kasyanovii gen. nov., sp nov., a novel member of the phylum Bacteroidetes isolated from seawater in a mussel farm.</title>
        <authorList>
            <person name="Zhao L.-H."/>
            <person name="Wang Z.-J."/>
        </authorList>
    </citation>
    <scope>NUCLEOTIDE SEQUENCE</scope>
    <source>
        <strain evidence="2">29W222</strain>
    </source>
</reference>
<accession>A0A937KGI3</accession>
<sequence length="97" mass="10508">MLEVLTVLTLGKTISKIARKKGLKPWKYVIILLILLFGFEVSGAMVGAILYGQSPLVYVLAILGAAFGGFLSYQIVKFATPVSSYSSEDVLDTHLRG</sequence>
<proteinExistence type="predicted"/>
<dbReference type="AlphaFoldDB" id="A0A937KGI3"/>
<keyword evidence="1" id="KW-1133">Transmembrane helix</keyword>
<feature type="transmembrane region" description="Helical" evidence="1">
    <location>
        <begin position="28"/>
        <end position="50"/>
    </location>
</feature>
<evidence type="ECO:0000313" key="2">
    <source>
        <dbReference type="EMBL" id="MBL6449223.1"/>
    </source>
</evidence>
<name>A0A937KGI3_9BACT</name>
<evidence type="ECO:0000313" key="3">
    <source>
        <dbReference type="Proteomes" id="UP000614216"/>
    </source>
</evidence>
<evidence type="ECO:0000256" key="1">
    <source>
        <dbReference type="SAM" id="Phobius"/>
    </source>
</evidence>
<keyword evidence="1" id="KW-0472">Membrane</keyword>
<dbReference type="EMBL" id="JAEUGD010000066">
    <property type="protein sequence ID" value="MBL6449223.1"/>
    <property type="molecule type" value="Genomic_DNA"/>
</dbReference>
<organism evidence="2 3">
    <name type="scientific">Fulvivirga marina</name>
    <dbReference type="NCBI Taxonomy" id="2494733"/>
    <lineage>
        <taxon>Bacteria</taxon>
        <taxon>Pseudomonadati</taxon>
        <taxon>Bacteroidota</taxon>
        <taxon>Cytophagia</taxon>
        <taxon>Cytophagales</taxon>
        <taxon>Fulvivirgaceae</taxon>
        <taxon>Fulvivirga</taxon>
    </lineage>
</organism>
<dbReference type="RefSeq" id="WP_202858757.1">
    <property type="nucleotide sequence ID" value="NZ_JAEUGD010000066.1"/>
</dbReference>
<feature type="transmembrane region" description="Helical" evidence="1">
    <location>
        <begin position="56"/>
        <end position="76"/>
    </location>
</feature>
<keyword evidence="1" id="KW-0812">Transmembrane</keyword>